<evidence type="ECO:0000256" key="1">
    <source>
        <dbReference type="ARBA" id="ARBA00004196"/>
    </source>
</evidence>
<dbReference type="InterPro" id="IPR013766">
    <property type="entry name" value="Thioredoxin_domain"/>
</dbReference>
<keyword evidence="3" id="KW-0676">Redox-active center</keyword>
<feature type="chain" id="PRO_5022228788" evidence="4">
    <location>
        <begin position="21"/>
        <end position="178"/>
    </location>
</feature>
<comment type="subcellular location">
    <subcellularLocation>
        <location evidence="1">Cell envelope</location>
    </subcellularLocation>
</comment>
<evidence type="ECO:0000256" key="2">
    <source>
        <dbReference type="ARBA" id="ARBA00022748"/>
    </source>
</evidence>
<dbReference type="GO" id="GO:0017004">
    <property type="term" value="P:cytochrome complex assembly"/>
    <property type="evidence" value="ECO:0007669"/>
    <property type="project" value="UniProtKB-KW"/>
</dbReference>
<dbReference type="PROSITE" id="PS00194">
    <property type="entry name" value="THIOREDOXIN_1"/>
    <property type="match status" value="1"/>
</dbReference>
<name>A0A521EGN5_9BACT</name>
<dbReference type="OrthoDB" id="9815205at2"/>
<dbReference type="PANTHER" id="PTHR42852">
    <property type="entry name" value="THIOL:DISULFIDE INTERCHANGE PROTEIN DSBE"/>
    <property type="match status" value="1"/>
</dbReference>
<dbReference type="PROSITE" id="PS51352">
    <property type="entry name" value="THIOREDOXIN_2"/>
    <property type="match status" value="1"/>
</dbReference>
<gene>
    <name evidence="6" type="ORF">SAMN06265219_11231</name>
</gene>
<dbReference type="PANTHER" id="PTHR42852:SF13">
    <property type="entry name" value="PROTEIN DIPZ"/>
    <property type="match status" value="1"/>
</dbReference>
<dbReference type="GO" id="GO:0016491">
    <property type="term" value="F:oxidoreductase activity"/>
    <property type="evidence" value="ECO:0007669"/>
    <property type="project" value="InterPro"/>
</dbReference>
<dbReference type="RefSeq" id="WP_142455183.1">
    <property type="nucleotide sequence ID" value="NZ_FXTP01000012.1"/>
</dbReference>
<dbReference type="SUPFAM" id="SSF52833">
    <property type="entry name" value="Thioredoxin-like"/>
    <property type="match status" value="1"/>
</dbReference>
<evidence type="ECO:0000256" key="3">
    <source>
        <dbReference type="ARBA" id="ARBA00023284"/>
    </source>
</evidence>
<dbReference type="EMBL" id="FXTP01000012">
    <property type="protein sequence ID" value="SMO83068.1"/>
    <property type="molecule type" value="Genomic_DNA"/>
</dbReference>
<dbReference type="CDD" id="cd02966">
    <property type="entry name" value="TlpA_like_family"/>
    <property type="match status" value="1"/>
</dbReference>
<evidence type="ECO:0000259" key="5">
    <source>
        <dbReference type="PROSITE" id="PS51352"/>
    </source>
</evidence>
<dbReference type="Gene3D" id="3.40.30.10">
    <property type="entry name" value="Glutaredoxin"/>
    <property type="match status" value="1"/>
</dbReference>
<keyword evidence="4" id="KW-0732">Signal</keyword>
<evidence type="ECO:0000313" key="6">
    <source>
        <dbReference type="EMBL" id="SMO83068.1"/>
    </source>
</evidence>
<keyword evidence="2" id="KW-0201">Cytochrome c-type biogenesis</keyword>
<feature type="signal peptide" evidence="4">
    <location>
        <begin position="1"/>
        <end position="20"/>
    </location>
</feature>
<keyword evidence="6" id="KW-0413">Isomerase</keyword>
<protein>
    <submittedName>
        <fullName evidence="6">Thiol-disulfide isomerase or thioredoxin</fullName>
    </submittedName>
</protein>
<sequence>MKSFLLSSLCIVMLAISACSESPRQNPRELSEEEQNIDKIISEASFQDLEGNAVQVSDFAGKVVLIDFWETWCGPCLQVFPAMDSLQNEYPEDFVVIAVNLNDSDSPEDVEDFKEGNEYDFVYTIDNENVGNQIIKLGIPFKVFVDPEGYLITTELGSSGTEGDYRKAKEIIEQNKTS</sequence>
<organism evidence="6 7">
    <name type="scientific">Gracilimonas mengyeensis</name>
    <dbReference type="NCBI Taxonomy" id="1302730"/>
    <lineage>
        <taxon>Bacteria</taxon>
        <taxon>Pseudomonadati</taxon>
        <taxon>Balneolota</taxon>
        <taxon>Balneolia</taxon>
        <taxon>Balneolales</taxon>
        <taxon>Balneolaceae</taxon>
        <taxon>Gracilimonas</taxon>
    </lineage>
</organism>
<dbReference type="InterPro" id="IPR013740">
    <property type="entry name" value="Redoxin"/>
</dbReference>
<evidence type="ECO:0000313" key="7">
    <source>
        <dbReference type="Proteomes" id="UP000317557"/>
    </source>
</evidence>
<dbReference type="InterPro" id="IPR036249">
    <property type="entry name" value="Thioredoxin-like_sf"/>
</dbReference>
<dbReference type="GO" id="GO:0016853">
    <property type="term" value="F:isomerase activity"/>
    <property type="evidence" value="ECO:0007669"/>
    <property type="project" value="UniProtKB-KW"/>
</dbReference>
<dbReference type="PROSITE" id="PS51257">
    <property type="entry name" value="PROKAR_LIPOPROTEIN"/>
    <property type="match status" value="1"/>
</dbReference>
<proteinExistence type="predicted"/>
<reference evidence="6 7" key="1">
    <citation type="submission" date="2017-05" db="EMBL/GenBank/DDBJ databases">
        <authorList>
            <person name="Varghese N."/>
            <person name="Submissions S."/>
        </authorList>
    </citation>
    <scope>NUCLEOTIDE SEQUENCE [LARGE SCALE GENOMIC DNA]</scope>
    <source>
        <strain evidence="6 7">DSM 21985</strain>
    </source>
</reference>
<feature type="domain" description="Thioredoxin" evidence="5">
    <location>
        <begin position="35"/>
        <end position="177"/>
    </location>
</feature>
<dbReference type="Proteomes" id="UP000317557">
    <property type="component" value="Unassembled WGS sequence"/>
</dbReference>
<dbReference type="Pfam" id="PF08534">
    <property type="entry name" value="Redoxin"/>
    <property type="match status" value="1"/>
</dbReference>
<accession>A0A521EGN5</accession>
<dbReference type="InterPro" id="IPR050553">
    <property type="entry name" value="Thioredoxin_ResA/DsbE_sf"/>
</dbReference>
<dbReference type="GO" id="GO:0030313">
    <property type="term" value="C:cell envelope"/>
    <property type="evidence" value="ECO:0007669"/>
    <property type="project" value="UniProtKB-SubCell"/>
</dbReference>
<dbReference type="AlphaFoldDB" id="A0A521EGN5"/>
<evidence type="ECO:0000256" key="4">
    <source>
        <dbReference type="SAM" id="SignalP"/>
    </source>
</evidence>
<keyword evidence="7" id="KW-1185">Reference proteome</keyword>
<dbReference type="InterPro" id="IPR017937">
    <property type="entry name" value="Thioredoxin_CS"/>
</dbReference>